<keyword evidence="8" id="KW-1185">Reference proteome</keyword>
<dbReference type="Gene3D" id="3.40.190.10">
    <property type="entry name" value="Periplasmic binding protein-like II"/>
    <property type="match status" value="2"/>
</dbReference>
<dbReference type="Pfam" id="PF13531">
    <property type="entry name" value="SBP_bac_11"/>
    <property type="match status" value="1"/>
</dbReference>
<organism evidence="7 8">
    <name type="scientific">Cellvibrio mixtus</name>
    <dbReference type="NCBI Taxonomy" id="39650"/>
    <lineage>
        <taxon>Bacteria</taxon>
        <taxon>Pseudomonadati</taxon>
        <taxon>Pseudomonadota</taxon>
        <taxon>Gammaproteobacteria</taxon>
        <taxon>Cellvibrionales</taxon>
        <taxon>Cellvibrionaceae</taxon>
        <taxon>Cellvibrio</taxon>
    </lineage>
</organism>
<feature type="binding site" evidence="6">
    <location>
        <position position="42"/>
    </location>
    <ligand>
        <name>molybdate</name>
        <dbReference type="ChEBI" id="CHEBI:36264"/>
    </ligand>
</feature>
<evidence type="ECO:0000256" key="5">
    <source>
        <dbReference type="ARBA" id="ARBA00062515"/>
    </source>
</evidence>
<dbReference type="PANTHER" id="PTHR30632">
    <property type="entry name" value="MOLYBDATE-BINDING PERIPLASMIC PROTEIN"/>
    <property type="match status" value="1"/>
</dbReference>
<keyword evidence="4" id="KW-0732">Signal</keyword>
<evidence type="ECO:0000256" key="2">
    <source>
        <dbReference type="ARBA" id="ARBA00022505"/>
    </source>
</evidence>
<dbReference type="GO" id="GO:0030973">
    <property type="term" value="F:molybdate ion binding"/>
    <property type="evidence" value="ECO:0007669"/>
    <property type="project" value="TreeGrafter"/>
</dbReference>
<comment type="subunit">
    <text evidence="5">The complex is composed of two ATP-binding proteins (ModC), two transmembrane proteins (ModB) and a solute-binding protein (ModA).</text>
</comment>
<dbReference type="GO" id="GO:1901359">
    <property type="term" value="F:tungstate binding"/>
    <property type="evidence" value="ECO:0007669"/>
    <property type="project" value="UniProtKB-ARBA"/>
</dbReference>
<dbReference type="NCBIfam" id="TIGR01256">
    <property type="entry name" value="modA"/>
    <property type="match status" value="1"/>
</dbReference>
<sequence length="262" mass="28550">MGKHRLRNQWASKATLWTLLWIALLFVGAVQGAEVRVYAAASLTDVVTELAQRYEKQHDNISIKTAFAGSSTLAKQIENGAPADVFISADKEWANYLAQRKLLDSDSRKELLVNSLVLIAPRTATVPIELTADKTLVDQFQGKLCTGDPASVPVGKYAKQALGYYGWWDSIASRLVGTEDVRTALAFVERGECALGIVYKTDAQMSQKVSVVAQFPAQAHQPIVYPGALTKIAGNDAAAFWQFLQSPEAIAVFNHYGFSASP</sequence>
<keyword evidence="2 6" id="KW-0500">Molybdenum</keyword>
<accession>A0A266QB90</accession>
<dbReference type="EMBL" id="NHNI01000001">
    <property type="protein sequence ID" value="OZY87137.1"/>
    <property type="molecule type" value="Genomic_DNA"/>
</dbReference>
<dbReference type="RefSeq" id="WP_094984618.1">
    <property type="nucleotide sequence ID" value="NZ_NHNI01000001.1"/>
</dbReference>
<evidence type="ECO:0000256" key="4">
    <source>
        <dbReference type="ARBA" id="ARBA00022729"/>
    </source>
</evidence>
<dbReference type="SUPFAM" id="SSF53850">
    <property type="entry name" value="Periplasmic binding protein-like II"/>
    <property type="match status" value="1"/>
</dbReference>
<feature type="binding site" evidence="6">
    <location>
        <position position="70"/>
    </location>
    <ligand>
        <name>molybdate</name>
        <dbReference type="ChEBI" id="CHEBI:36264"/>
    </ligand>
</feature>
<proteinExistence type="inferred from homology"/>
<dbReference type="PIRSF" id="PIRSF004846">
    <property type="entry name" value="ModA"/>
    <property type="match status" value="1"/>
</dbReference>
<protein>
    <submittedName>
        <fullName evidence="7">Molybdate ABC transporter substrate-binding protein</fullName>
    </submittedName>
</protein>
<evidence type="ECO:0000256" key="1">
    <source>
        <dbReference type="ARBA" id="ARBA00009175"/>
    </source>
</evidence>
<dbReference type="AlphaFoldDB" id="A0A266QB90"/>
<evidence type="ECO:0000256" key="3">
    <source>
        <dbReference type="ARBA" id="ARBA00022723"/>
    </source>
</evidence>
<comment type="caution">
    <text evidence="7">The sequence shown here is derived from an EMBL/GenBank/DDBJ whole genome shotgun (WGS) entry which is preliminary data.</text>
</comment>
<dbReference type="InterPro" id="IPR005950">
    <property type="entry name" value="ModA"/>
</dbReference>
<dbReference type="GO" id="GO:0015689">
    <property type="term" value="P:molybdate ion transport"/>
    <property type="evidence" value="ECO:0007669"/>
    <property type="project" value="InterPro"/>
</dbReference>
<comment type="similarity">
    <text evidence="1">Belongs to the bacterial solute-binding protein ModA family.</text>
</comment>
<dbReference type="GO" id="GO:0030288">
    <property type="term" value="C:outer membrane-bounded periplasmic space"/>
    <property type="evidence" value="ECO:0007669"/>
    <property type="project" value="TreeGrafter"/>
</dbReference>
<dbReference type="FunFam" id="3.40.190.10:FF:000035">
    <property type="entry name" value="Molybdate ABC transporter substrate-binding protein"/>
    <property type="match status" value="1"/>
</dbReference>
<feature type="binding site" evidence="6">
    <location>
        <position position="181"/>
    </location>
    <ligand>
        <name>molybdate</name>
        <dbReference type="ChEBI" id="CHEBI:36264"/>
    </ligand>
</feature>
<dbReference type="GO" id="GO:0046872">
    <property type="term" value="F:metal ion binding"/>
    <property type="evidence" value="ECO:0007669"/>
    <property type="project" value="UniProtKB-KW"/>
</dbReference>
<evidence type="ECO:0000313" key="8">
    <source>
        <dbReference type="Proteomes" id="UP000216101"/>
    </source>
</evidence>
<keyword evidence="3 6" id="KW-0479">Metal-binding</keyword>
<dbReference type="Proteomes" id="UP000216101">
    <property type="component" value="Unassembled WGS sequence"/>
</dbReference>
<dbReference type="PANTHER" id="PTHR30632:SF17">
    <property type="entry name" value="MOLYBDATE-BINDING PROTEIN MODA"/>
    <property type="match status" value="1"/>
</dbReference>
<dbReference type="InterPro" id="IPR050682">
    <property type="entry name" value="ModA/WtpA"/>
</dbReference>
<evidence type="ECO:0000313" key="7">
    <source>
        <dbReference type="EMBL" id="OZY87137.1"/>
    </source>
</evidence>
<gene>
    <name evidence="7" type="ORF">CBP51_09165</name>
</gene>
<reference evidence="8" key="1">
    <citation type="submission" date="2017-05" db="EMBL/GenBank/DDBJ databases">
        <authorList>
            <person name="Barney B.M."/>
        </authorList>
    </citation>
    <scope>NUCLEOTIDE SEQUENCE [LARGE SCALE GENOMIC DNA]</scope>
    <source>
        <strain evidence="8">PSBB022</strain>
    </source>
</reference>
<name>A0A266QB90_9GAMM</name>
<evidence type="ECO:0000256" key="6">
    <source>
        <dbReference type="PIRSR" id="PIRSR004846-1"/>
    </source>
</evidence>
<feature type="binding site" evidence="6">
    <location>
        <position position="199"/>
    </location>
    <ligand>
        <name>molybdate</name>
        <dbReference type="ChEBI" id="CHEBI:36264"/>
    </ligand>
</feature>